<comment type="caution">
    <text evidence="1">The sequence shown here is derived from an EMBL/GenBank/DDBJ whole genome shotgun (WGS) entry which is preliminary data.</text>
</comment>
<dbReference type="EMBL" id="BORR01000017">
    <property type="protein sequence ID" value="GIO39060.1"/>
    <property type="molecule type" value="Genomic_DNA"/>
</dbReference>
<organism evidence="1 2">
    <name type="scientific">Paenibacillus antibioticophila</name>
    <dbReference type="NCBI Taxonomy" id="1274374"/>
    <lineage>
        <taxon>Bacteria</taxon>
        <taxon>Bacillati</taxon>
        <taxon>Bacillota</taxon>
        <taxon>Bacilli</taxon>
        <taxon>Bacillales</taxon>
        <taxon>Paenibacillaceae</taxon>
        <taxon>Paenibacillus</taxon>
    </lineage>
</organism>
<gene>
    <name evidence="1" type="ORF">J41TS12_39210</name>
</gene>
<accession>A0A919XY88</accession>
<protein>
    <submittedName>
        <fullName evidence="1">Uncharacterized protein</fullName>
    </submittedName>
</protein>
<name>A0A919XY88_9BACL</name>
<reference evidence="1 2" key="1">
    <citation type="submission" date="2021-03" db="EMBL/GenBank/DDBJ databases">
        <title>Antimicrobial resistance genes in bacteria isolated from Japanese honey, and their potential for conferring macrolide and lincosamide resistance in the American foulbrood pathogen Paenibacillus larvae.</title>
        <authorList>
            <person name="Okamoto M."/>
            <person name="Kumagai M."/>
            <person name="Kanamori H."/>
            <person name="Takamatsu D."/>
        </authorList>
    </citation>
    <scope>NUCLEOTIDE SEQUENCE [LARGE SCALE GENOMIC DNA]</scope>
    <source>
        <strain evidence="1 2">J41TS12</strain>
    </source>
</reference>
<evidence type="ECO:0000313" key="1">
    <source>
        <dbReference type="EMBL" id="GIO39060.1"/>
    </source>
</evidence>
<keyword evidence="2" id="KW-1185">Reference proteome</keyword>
<proteinExistence type="predicted"/>
<evidence type="ECO:0000313" key="2">
    <source>
        <dbReference type="Proteomes" id="UP000681162"/>
    </source>
</evidence>
<dbReference type="RefSeq" id="WP_249413121.1">
    <property type="nucleotide sequence ID" value="NZ_BORR01000017.1"/>
</dbReference>
<sequence>MKPKAKTESLQNREISTSELAGIIGKTPQWISQLTRDGILEKVGRGKYILADAIQAYIKHIEGESSDGKISYRDEKAEHERVKKEMAMLELEEKRNNLHTTADVEEAWGELLVDFRGRLSSLPPKLAPELSHMTDSKAIRILLEDKINIALRELAKYDPLARDDS</sequence>
<dbReference type="AlphaFoldDB" id="A0A919XY88"/>
<dbReference type="Proteomes" id="UP000681162">
    <property type="component" value="Unassembled WGS sequence"/>
</dbReference>